<comment type="caution">
    <text evidence="2">The sequence shown here is derived from an EMBL/GenBank/DDBJ whole genome shotgun (WGS) entry which is preliminary data.</text>
</comment>
<evidence type="ECO:0000256" key="1">
    <source>
        <dbReference type="SAM" id="Phobius"/>
    </source>
</evidence>
<reference evidence="2 3" key="1">
    <citation type="submission" date="2018-10" db="EMBL/GenBank/DDBJ databases">
        <title>Genome assembly for a Yunnan-Guizhou Plateau 3E fish, Anabarilius grahami (Regan), and its evolutionary and genetic applications.</title>
        <authorList>
            <person name="Jiang W."/>
        </authorList>
    </citation>
    <scope>NUCLEOTIDE SEQUENCE [LARGE SCALE GENOMIC DNA]</scope>
    <source>
        <strain evidence="2">AG-KIZ</strain>
        <tissue evidence="2">Muscle</tissue>
    </source>
</reference>
<organism evidence="2 3">
    <name type="scientific">Anabarilius grahami</name>
    <name type="common">Kanglang fish</name>
    <name type="synonym">Barilius grahami</name>
    <dbReference type="NCBI Taxonomy" id="495550"/>
    <lineage>
        <taxon>Eukaryota</taxon>
        <taxon>Metazoa</taxon>
        <taxon>Chordata</taxon>
        <taxon>Craniata</taxon>
        <taxon>Vertebrata</taxon>
        <taxon>Euteleostomi</taxon>
        <taxon>Actinopterygii</taxon>
        <taxon>Neopterygii</taxon>
        <taxon>Teleostei</taxon>
        <taxon>Ostariophysi</taxon>
        <taxon>Cypriniformes</taxon>
        <taxon>Xenocyprididae</taxon>
        <taxon>Xenocypridinae</taxon>
        <taxon>Xenocypridinae incertae sedis</taxon>
        <taxon>Anabarilius</taxon>
    </lineage>
</organism>
<dbReference type="OrthoDB" id="200954at2759"/>
<dbReference type="EMBL" id="RJVU01061481">
    <property type="protein sequence ID" value="ROJ35267.1"/>
    <property type="molecule type" value="Genomic_DNA"/>
</dbReference>
<keyword evidence="1" id="KW-0472">Membrane</keyword>
<dbReference type="AlphaFoldDB" id="A0A3N0XTA6"/>
<evidence type="ECO:0000313" key="2">
    <source>
        <dbReference type="EMBL" id="ROJ35267.1"/>
    </source>
</evidence>
<keyword evidence="1" id="KW-0812">Transmembrane</keyword>
<keyword evidence="1" id="KW-1133">Transmembrane helix</keyword>
<name>A0A3N0XTA6_ANAGA</name>
<protein>
    <submittedName>
        <fullName evidence="2">Zinc transporter ZIP6</fullName>
    </submittedName>
</protein>
<feature type="transmembrane region" description="Helical" evidence="1">
    <location>
        <begin position="49"/>
        <end position="72"/>
    </location>
</feature>
<sequence length="82" mass="9047">MTLNTAFSSGCQCAVVYLHNSHYLATRNARVDVPEMLHNDASEAGFSHYGFFLLQNAGILLGFGIMLVIAVFEHKIQLDIGF</sequence>
<accession>A0A3N0XTA6</accession>
<gene>
    <name evidence="2" type="ORF">DPX16_2781</name>
</gene>
<evidence type="ECO:0000313" key="3">
    <source>
        <dbReference type="Proteomes" id="UP000281406"/>
    </source>
</evidence>
<keyword evidence="3" id="KW-1185">Reference proteome</keyword>
<dbReference type="Proteomes" id="UP000281406">
    <property type="component" value="Unassembled WGS sequence"/>
</dbReference>
<proteinExistence type="predicted"/>